<protein>
    <submittedName>
        <fullName evidence="2">Uncharacterized protein</fullName>
    </submittedName>
</protein>
<organism evidence="2">
    <name type="scientific">Tetraselmis sp. GSL018</name>
    <dbReference type="NCBI Taxonomy" id="582737"/>
    <lineage>
        <taxon>Eukaryota</taxon>
        <taxon>Viridiplantae</taxon>
        <taxon>Chlorophyta</taxon>
        <taxon>core chlorophytes</taxon>
        <taxon>Chlorodendrophyceae</taxon>
        <taxon>Chlorodendrales</taxon>
        <taxon>Chlorodendraceae</taxon>
        <taxon>Tetraselmis</taxon>
    </lineage>
</organism>
<sequence>RGRGALAIRTPARAPRRRRSVVGSRRGETQQGGKEGPPCLSLVSAPSPAGGEEGAGKEADQREGKGAHPLLPSASDAS</sequence>
<gene>
    <name evidence="2" type="ORF">TSPGSL018_29330</name>
</gene>
<name>A0A061RJZ4_9CHLO</name>
<feature type="non-terminal residue" evidence="2">
    <location>
        <position position="1"/>
    </location>
</feature>
<feature type="region of interest" description="Disordered" evidence="1">
    <location>
        <begin position="1"/>
        <end position="78"/>
    </location>
</feature>
<feature type="compositionally biased region" description="Basic and acidic residues" evidence="1">
    <location>
        <begin position="54"/>
        <end position="66"/>
    </location>
</feature>
<proteinExistence type="predicted"/>
<accession>A0A061RJZ4</accession>
<feature type="non-terminal residue" evidence="2">
    <location>
        <position position="78"/>
    </location>
</feature>
<dbReference type="EMBL" id="GBEZ01012650">
    <property type="protein sequence ID" value="JAC73257.1"/>
    <property type="molecule type" value="Transcribed_RNA"/>
</dbReference>
<evidence type="ECO:0000313" key="2">
    <source>
        <dbReference type="EMBL" id="JAC73257.1"/>
    </source>
</evidence>
<evidence type="ECO:0000256" key="1">
    <source>
        <dbReference type="SAM" id="MobiDB-lite"/>
    </source>
</evidence>
<reference evidence="2" key="1">
    <citation type="submission" date="2014-05" db="EMBL/GenBank/DDBJ databases">
        <title>The transcriptome of the halophilic microalga Tetraselmis sp. GSL018 isolated from the Great Salt Lake, Utah.</title>
        <authorList>
            <person name="Jinkerson R.E."/>
            <person name="D'Adamo S."/>
            <person name="Posewitz M.C."/>
        </authorList>
    </citation>
    <scope>NUCLEOTIDE SEQUENCE</scope>
    <source>
        <strain evidence="2">GSL018</strain>
    </source>
</reference>
<dbReference type="AlphaFoldDB" id="A0A061RJZ4"/>